<proteinExistence type="predicted"/>
<reference evidence="2 3" key="1">
    <citation type="journal article" date="2023" name="Arcadia Sci">
        <title>De novo assembly of a long-read Amblyomma americanum tick genome.</title>
        <authorList>
            <person name="Chou S."/>
            <person name="Poskanzer K.E."/>
            <person name="Rollins M."/>
            <person name="Thuy-Boun P.S."/>
        </authorList>
    </citation>
    <scope>NUCLEOTIDE SEQUENCE [LARGE SCALE GENOMIC DNA]</scope>
    <source>
        <strain evidence="2">F_SG_1</strain>
        <tissue evidence="2">Salivary glands</tissue>
    </source>
</reference>
<keyword evidence="3" id="KW-1185">Reference proteome</keyword>
<feature type="transmembrane region" description="Helical" evidence="1">
    <location>
        <begin position="21"/>
        <end position="43"/>
    </location>
</feature>
<evidence type="ECO:0000256" key="1">
    <source>
        <dbReference type="SAM" id="Phobius"/>
    </source>
</evidence>
<keyword evidence="1" id="KW-1133">Transmembrane helix</keyword>
<protein>
    <submittedName>
        <fullName evidence="2">Uncharacterized protein</fullName>
    </submittedName>
</protein>
<keyword evidence="1" id="KW-0472">Membrane</keyword>
<name>A0AAQ4EQ21_AMBAM</name>
<comment type="caution">
    <text evidence="2">The sequence shown here is derived from an EMBL/GenBank/DDBJ whole genome shotgun (WGS) entry which is preliminary data.</text>
</comment>
<accession>A0AAQ4EQ21</accession>
<keyword evidence="1" id="KW-0812">Transmembrane</keyword>
<dbReference type="EMBL" id="JARKHS020012683">
    <property type="protein sequence ID" value="KAK8776658.1"/>
    <property type="molecule type" value="Genomic_DNA"/>
</dbReference>
<dbReference type="AlphaFoldDB" id="A0AAQ4EQ21"/>
<evidence type="ECO:0000313" key="2">
    <source>
        <dbReference type="EMBL" id="KAK8776658.1"/>
    </source>
</evidence>
<evidence type="ECO:0000313" key="3">
    <source>
        <dbReference type="Proteomes" id="UP001321473"/>
    </source>
</evidence>
<dbReference type="Proteomes" id="UP001321473">
    <property type="component" value="Unassembled WGS sequence"/>
</dbReference>
<gene>
    <name evidence="2" type="ORF">V5799_029997</name>
</gene>
<sequence length="449" mass="49245">MIPLRAGSSYDTSRVEAIDTELYFLVHPAVFGVLTLLACAAVWSSGVAVGPTEMQLNQGLPPHWLPGLWKWLSLQLTQAQAQRDQYYAHVRGAYLDVRVKPPVVRFVVVASAEEKGRYFPPFQCRLMWDPPVGVPEESDPNNRLVTAFWSPIGHRGGFEPLLVTCPVIANNSVPSLVMLLYMGVGSSDWLKPHRVERAAKQPGTLAMCVMPGDDNGASVDARALAEFVAFHGAVGASYYVFYLRSPGTALDFLTALQQRYKRNVTGEVTLRLIVDSEQDDDEAAAACLYELAASSPFEYAVTTSPMEFVVPRQEATLINLLSRNKAVGAMTVLKYSFVGRRQSAEAARRDMVSQAKLLRALHAEPPGLTSRAIVKVGDVVQMGAHGGFSLLAPGRAQVMSPWQVSVHSYAESSSISVDQELAYDDRMLAYGDSISRSVAWRLYLGGYRK</sequence>
<organism evidence="2 3">
    <name type="scientific">Amblyomma americanum</name>
    <name type="common">Lone star tick</name>
    <dbReference type="NCBI Taxonomy" id="6943"/>
    <lineage>
        <taxon>Eukaryota</taxon>
        <taxon>Metazoa</taxon>
        <taxon>Ecdysozoa</taxon>
        <taxon>Arthropoda</taxon>
        <taxon>Chelicerata</taxon>
        <taxon>Arachnida</taxon>
        <taxon>Acari</taxon>
        <taxon>Parasitiformes</taxon>
        <taxon>Ixodida</taxon>
        <taxon>Ixodoidea</taxon>
        <taxon>Ixodidae</taxon>
        <taxon>Amblyomminae</taxon>
        <taxon>Amblyomma</taxon>
    </lineage>
</organism>